<sequence length="128" mass="14630">MDAHPQGDDPDVDQSRESMKVYLPAYQKTEWVDHADRLDMNRSEFIRCMVQAGRRDLDLTAQPATDDHVLDLEARITTALENNDSLDWDELVDVITADLETIVDDVLQDLQNQGDISYSGRFKGYVSR</sequence>
<dbReference type="RefSeq" id="WP_179171617.1">
    <property type="nucleotide sequence ID" value="NZ_CP058532.1"/>
</dbReference>
<protein>
    <recommendedName>
        <fullName evidence="3">Ribbon-helix-helix protein, copG family</fullName>
    </recommendedName>
</protein>
<evidence type="ECO:0000313" key="2">
    <source>
        <dbReference type="Proteomes" id="UP000509750"/>
    </source>
</evidence>
<evidence type="ECO:0000313" key="1">
    <source>
        <dbReference type="EMBL" id="QLG30043.1"/>
    </source>
</evidence>
<geneLocation type="plasmid" evidence="1 2">
    <name>unnamed3</name>
</geneLocation>
<proteinExistence type="predicted"/>
<keyword evidence="1" id="KW-0614">Plasmid</keyword>
<dbReference type="Proteomes" id="UP000509750">
    <property type="component" value="Plasmid unnamed3"/>
</dbReference>
<evidence type="ECO:0008006" key="3">
    <source>
        <dbReference type="Google" id="ProtNLM"/>
    </source>
</evidence>
<dbReference type="KEGG" id="halg:HUG10_20795"/>
<name>A0A7D5L336_9EURY</name>
<accession>A0A7D5L336</accession>
<organism evidence="1 2">
    <name type="scientific">Halorarum halophilum</name>
    <dbReference type="NCBI Taxonomy" id="2743090"/>
    <lineage>
        <taxon>Archaea</taxon>
        <taxon>Methanobacteriati</taxon>
        <taxon>Methanobacteriota</taxon>
        <taxon>Stenosarchaea group</taxon>
        <taxon>Halobacteria</taxon>
        <taxon>Halobacteriales</taxon>
        <taxon>Haloferacaceae</taxon>
        <taxon>Halorarum</taxon>
    </lineage>
</organism>
<dbReference type="GeneID" id="56031326"/>
<keyword evidence="2" id="KW-1185">Reference proteome</keyword>
<dbReference type="AlphaFoldDB" id="A0A7D5L336"/>
<dbReference type="Pfam" id="PF19121">
    <property type="entry name" value="DUF5805"/>
    <property type="match status" value="1"/>
</dbReference>
<reference evidence="1 2" key="1">
    <citation type="submission" date="2020-07" db="EMBL/GenBank/DDBJ databases">
        <title>Gai3-2, isolated from salt lake.</title>
        <authorList>
            <person name="Cui H."/>
            <person name="Shi X."/>
        </authorList>
    </citation>
    <scope>NUCLEOTIDE SEQUENCE [LARGE SCALE GENOMIC DNA]</scope>
    <source>
        <strain evidence="1 2">Gai3-2</strain>
        <plasmid evidence="1 2">unnamed3</plasmid>
    </source>
</reference>
<dbReference type="OrthoDB" id="210343at2157"/>
<dbReference type="InterPro" id="IPR043828">
    <property type="entry name" value="DUF5805"/>
</dbReference>
<dbReference type="EMBL" id="CP058532">
    <property type="protein sequence ID" value="QLG30043.1"/>
    <property type="molecule type" value="Genomic_DNA"/>
</dbReference>
<gene>
    <name evidence="1" type="ORF">HUG10_20795</name>
</gene>